<gene>
    <name evidence="6" type="ORF">Dbus_chr2Rg128</name>
</gene>
<dbReference type="PANTHER" id="PTHR12298">
    <property type="entry name" value="PCDC2 PROGRAMMED CELL DEATH PROTEIN 2 -RELATED"/>
    <property type="match status" value="1"/>
</dbReference>
<evidence type="ECO:0000313" key="6">
    <source>
        <dbReference type="EMBL" id="ALC40549.1"/>
    </source>
</evidence>
<evidence type="ECO:0000259" key="5">
    <source>
        <dbReference type="PROSITE" id="PS50865"/>
    </source>
</evidence>
<dbReference type="GO" id="GO:0008270">
    <property type="term" value="F:zinc ion binding"/>
    <property type="evidence" value="ECO:0007669"/>
    <property type="project" value="UniProtKB-KW"/>
</dbReference>
<dbReference type="InterPro" id="IPR002893">
    <property type="entry name" value="Znf_MYND"/>
</dbReference>
<dbReference type="GO" id="GO:0005737">
    <property type="term" value="C:cytoplasm"/>
    <property type="evidence" value="ECO:0007669"/>
    <property type="project" value="InterPro"/>
</dbReference>
<evidence type="ECO:0000313" key="7">
    <source>
        <dbReference type="Proteomes" id="UP000494163"/>
    </source>
</evidence>
<dbReference type="OMA" id="HQVIRYS"/>
<accession>A0A0M3QUF6</accession>
<dbReference type="Pfam" id="PF01753">
    <property type="entry name" value="zf-MYND"/>
    <property type="match status" value="1"/>
</dbReference>
<dbReference type="PANTHER" id="PTHR12298:SF4">
    <property type="entry name" value="PROGRAMMED CELL DEATH PROTEIN 2"/>
    <property type="match status" value="1"/>
</dbReference>
<dbReference type="EMBL" id="CP012524">
    <property type="protein sequence ID" value="ALC40549.1"/>
    <property type="molecule type" value="Genomic_DNA"/>
</dbReference>
<dbReference type="Proteomes" id="UP000494163">
    <property type="component" value="Chromosome 2R"/>
</dbReference>
<dbReference type="PROSITE" id="PS01360">
    <property type="entry name" value="ZF_MYND_1"/>
    <property type="match status" value="1"/>
</dbReference>
<evidence type="ECO:0000256" key="3">
    <source>
        <dbReference type="ARBA" id="ARBA00022833"/>
    </source>
</evidence>
<feature type="domain" description="MYND-type" evidence="5">
    <location>
        <begin position="127"/>
        <end position="163"/>
    </location>
</feature>
<reference evidence="6 7" key="1">
    <citation type="submission" date="2015-08" db="EMBL/GenBank/DDBJ databases">
        <title>Ancestral chromatin configuration constrains chromatin evolution on differentiating sex chromosomes in Drosophila.</title>
        <authorList>
            <person name="Zhou Q."/>
            <person name="Bachtrog D."/>
        </authorList>
    </citation>
    <scope>NUCLEOTIDE SEQUENCE [LARGE SCALE GENOMIC DNA]</scope>
    <source>
        <tissue evidence="6">Whole larvae</tissue>
    </source>
</reference>
<evidence type="ECO:0000256" key="1">
    <source>
        <dbReference type="ARBA" id="ARBA00022723"/>
    </source>
</evidence>
<dbReference type="Gene3D" id="6.10.140.2220">
    <property type="match status" value="1"/>
</dbReference>
<keyword evidence="7" id="KW-1185">Reference proteome</keyword>
<evidence type="ECO:0000256" key="4">
    <source>
        <dbReference type="PROSITE-ProRule" id="PRU00134"/>
    </source>
</evidence>
<keyword evidence="1" id="KW-0479">Metal-binding</keyword>
<name>A0A0M3QUF6_DROBS</name>
<sequence>MDVDLGFADKPEDAGWLVNRYFPSKLGGLPAWLELKELPTTTQLQCKKCQAQKAFLCQLYADYEDDFNFHRTVYVFMCRNADCQQANRADNFTVLRSQLPRSNKFYSEEEPSDDVLLPAIESPRKLCAACGCLAPHSCSRCKIISYCCAAHQRAHWPQHKPDCGTTKVSTTCRPLPDLVFAEYEINMEHNLEEDDTHEKDEQARMSEFIALSEAGKTGELSDVPENELEKYFDGASSQEDKVFQQFKKQTAAKPDQIVRYERGGQPLWIANTKDTIEAQLQAIPNCSKCDGPRQFEFQIMPQVLSLLGDSVLDWGVLAVYTCARSCRIEGYVEEYLVKQDIVA</sequence>
<keyword evidence="2 4" id="KW-0863">Zinc-finger</keyword>
<keyword evidence="3" id="KW-0862">Zinc</keyword>
<dbReference type="STRING" id="30019.A0A0M3QUF6"/>
<dbReference type="SUPFAM" id="SSF144232">
    <property type="entry name" value="HIT/MYND zinc finger-like"/>
    <property type="match status" value="1"/>
</dbReference>
<dbReference type="OrthoDB" id="443682at2759"/>
<dbReference type="InterPro" id="IPR007320">
    <property type="entry name" value="PDCD2_C"/>
</dbReference>
<evidence type="ECO:0000256" key="2">
    <source>
        <dbReference type="ARBA" id="ARBA00022771"/>
    </source>
</evidence>
<protein>
    <submittedName>
        <fullName evidence="6">Zfrp8</fullName>
    </submittedName>
</protein>
<dbReference type="AlphaFoldDB" id="A0A0M3QUF6"/>
<dbReference type="PROSITE" id="PS50865">
    <property type="entry name" value="ZF_MYND_2"/>
    <property type="match status" value="1"/>
</dbReference>
<proteinExistence type="predicted"/>
<dbReference type="Pfam" id="PF04194">
    <property type="entry name" value="PDCD2_C"/>
    <property type="match status" value="1"/>
</dbReference>
<dbReference type="GO" id="GO:0005634">
    <property type="term" value="C:nucleus"/>
    <property type="evidence" value="ECO:0007669"/>
    <property type="project" value="TreeGrafter"/>
</dbReference>
<organism evidence="6 7">
    <name type="scientific">Drosophila busckii</name>
    <name type="common">Fruit fly</name>
    <dbReference type="NCBI Taxonomy" id="30019"/>
    <lineage>
        <taxon>Eukaryota</taxon>
        <taxon>Metazoa</taxon>
        <taxon>Ecdysozoa</taxon>
        <taxon>Arthropoda</taxon>
        <taxon>Hexapoda</taxon>
        <taxon>Insecta</taxon>
        <taxon>Pterygota</taxon>
        <taxon>Neoptera</taxon>
        <taxon>Endopterygota</taxon>
        <taxon>Diptera</taxon>
        <taxon>Brachycera</taxon>
        <taxon>Muscomorpha</taxon>
        <taxon>Ephydroidea</taxon>
        <taxon>Drosophilidae</taxon>
        <taxon>Drosophila</taxon>
    </lineage>
</organism>